<sequence length="237" mass="28519">MKLIERIAYIGFWINILFIVFYFVGMPILFLNTPDFFEVISANGRWNPYYLSFSFLNIVAALHWVYCFWFLFKYDRYSKSIFPLFFLNVLYAPIYYYRVKIIKRPLRNKVNKPEEIIKEENVINEQDFNELTRGSIIATFNLWASGSEQLKLRDIYNSSEVSNALFDYWNDYSMNDDDTLKKAFNPEEIELLAEFDKEISSVENHYSRNFPPIEKFMETKEWKTIHLKAVDILRKIE</sequence>
<protein>
    <submittedName>
        <fullName evidence="2">Uncharacterized protein</fullName>
    </submittedName>
</protein>
<dbReference type="RefSeq" id="WP_301192474.1">
    <property type="nucleotide sequence ID" value="NZ_JAPDPJ010000071.1"/>
</dbReference>
<feature type="transmembrane region" description="Helical" evidence="1">
    <location>
        <begin position="7"/>
        <end position="30"/>
    </location>
</feature>
<organism evidence="2 3">
    <name type="scientific">Plebeiibacterium sediminum</name>
    <dbReference type="NCBI Taxonomy" id="2992112"/>
    <lineage>
        <taxon>Bacteria</taxon>
        <taxon>Pseudomonadati</taxon>
        <taxon>Bacteroidota</taxon>
        <taxon>Bacteroidia</taxon>
        <taxon>Marinilabiliales</taxon>
        <taxon>Marinilabiliaceae</taxon>
        <taxon>Plebeiibacterium</taxon>
    </lineage>
</organism>
<keyword evidence="1" id="KW-0472">Membrane</keyword>
<feature type="transmembrane region" description="Helical" evidence="1">
    <location>
        <begin position="50"/>
        <end position="72"/>
    </location>
</feature>
<proteinExistence type="predicted"/>
<evidence type="ECO:0000313" key="3">
    <source>
        <dbReference type="Proteomes" id="UP001209229"/>
    </source>
</evidence>
<dbReference type="EMBL" id="JAPDPJ010000071">
    <property type="protein sequence ID" value="MCW3788918.1"/>
    <property type="molecule type" value="Genomic_DNA"/>
</dbReference>
<keyword evidence="1" id="KW-0812">Transmembrane</keyword>
<gene>
    <name evidence="2" type="ORF">OM075_20785</name>
</gene>
<comment type="caution">
    <text evidence="2">The sequence shown here is derived from an EMBL/GenBank/DDBJ whole genome shotgun (WGS) entry which is preliminary data.</text>
</comment>
<dbReference type="AlphaFoldDB" id="A0AAE3M897"/>
<dbReference type="Proteomes" id="UP001209229">
    <property type="component" value="Unassembled WGS sequence"/>
</dbReference>
<keyword evidence="3" id="KW-1185">Reference proteome</keyword>
<reference evidence="2" key="1">
    <citation type="submission" date="2022-10" db="EMBL/GenBank/DDBJ databases">
        <authorList>
            <person name="Yu W.X."/>
        </authorList>
    </citation>
    <scope>NUCLEOTIDE SEQUENCE</scope>
    <source>
        <strain evidence="2">AAT</strain>
    </source>
</reference>
<feature type="transmembrane region" description="Helical" evidence="1">
    <location>
        <begin position="81"/>
        <end position="97"/>
    </location>
</feature>
<keyword evidence="1" id="KW-1133">Transmembrane helix</keyword>
<accession>A0AAE3M897</accession>
<evidence type="ECO:0000256" key="1">
    <source>
        <dbReference type="SAM" id="Phobius"/>
    </source>
</evidence>
<evidence type="ECO:0000313" key="2">
    <source>
        <dbReference type="EMBL" id="MCW3788918.1"/>
    </source>
</evidence>
<name>A0AAE3M897_9BACT</name>